<dbReference type="GO" id="GO:0000339">
    <property type="term" value="F:RNA cap binding"/>
    <property type="evidence" value="ECO:0007669"/>
    <property type="project" value="InterPro"/>
</dbReference>
<feature type="compositionally biased region" description="Polar residues" evidence="3">
    <location>
        <begin position="863"/>
        <end position="873"/>
    </location>
</feature>
<feature type="compositionally biased region" description="Polar residues" evidence="3">
    <location>
        <begin position="19"/>
        <end position="57"/>
    </location>
</feature>
<organism evidence="5 6">
    <name type="scientific">Cladorrhinum samala</name>
    <dbReference type="NCBI Taxonomy" id="585594"/>
    <lineage>
        <taxon>Eukaryota</taxon>
        <taxon>Fungi</taxon>
        <taxon>Dikarya</taxon>
        <taxon>Ascomycota</taxon>
        <taxon>Pezizomycotina</taxon>
        <taxon>Sordariomycetes</taxon>
        <taxon>Sordariomycetidae</taxon>
        <taxon>Sordariales</taxon>
        <taxon>Podosporaceae</taxon>
        <taxon>Cladorrhinum</taxon>
    </lineage>
</organism>
<evidence type="ECO:0000313" key="5">
    <source>
        <dbReference type="EMBL" id="KAK4457720.1"/>
    </source>
</evidence>
<protein>
    <submittedName>
        <fullName evidence="5">La-related protein 1A</fullName>
    </submittedName>
</protein>
<gene>
    <name evidence="5" type="ORF">QBC42DRAFT_34574</name>
</gene>
<dbReference type="InterPro" id="IPR006630">
    <property type="entry name" value="La_HTH"/>
</dbReference>
<dbReference type="PROSITE" id="PS50961">
    <property type="entry name" value="HTH_LA"/>
    <property type="match status" value="1"/>
</dbReference>
<dbReference type="InterPro" id="IPR006607">
    <property type="entry name" value="DM15"/>
</dbReference>
<evidence type="ECO:0000259" key="4">
    <source>
        <dbReference type="PROSITE" id="PS50961"/>
    </source>
</evidence>
<dbReference type="GO" id="GO:0005737">
    <property type="term" value="C:cytoplasm"/>
    <property type="evidence" value="ECO:0007669"/>
    <property type="project" value="UniProtKB-ARBA"/>
</dbReference>
<dbReference type="SMART" id="SM00684">
    <property type="entry name" value="DM15"/>
    <property type="match status" value="2"/>
</dbReference>
<dbReference type="InterPro" id="IPR045180">
    <property type="entry name" value="La_dom_prot"/>
</dbReference>
<dbReference type="Pfam" id="PF21071">
    <property type="entry name" value="LARP1_HEAT"/>
    <property type="match status" value="1"/>
</dbReference>
<dbReference type="InterPro" id="IPR036388">
    <property type="entry name" value="WH-like_DNA-bd_sf"/>
</dbReference>
<dbReference type="InterPro" id="IPR036390">
    <property type="entry name" value="WH_DNA-bd_sf"/>
</dbReference>
<proteinExistence type="predicted"/>
<dbReference type="PANTHER" id="PTHR22792">
    <property type="entry name" value="LUPUS LA PROTEIN-RELATED"/>
    <property type="match status" value="1"/>
</dbReference>
<feature type="compositionally biased region" description="Polar residues" evidence="3">
    <location>
        <begin position="398"/>
        <end position="410"/>
    </location>
</feature>
<dbReference type="CDD" id="cd07323">
    <property type="entry name" value="LAM"/>
    <property type="match status" value="1"/>
</dbReference>
<name>A0AAV9HAS6_9PEZI</name>
<feature type="compositionally biased region" description="Low complexity" evidence="3">
    <location>
        <begin position="241"/>
        <end position="257"/>
    </location>
</feature>
<dbReference type="Proteomes" id="UP001321749">
    <property type="component" value="Unassembled WGS sequence"/>
</dbReference>
<accession>A0AAV9HAS6</accession>
<feature type="compositionally biased region" description="Low complexity" evidence="3">
    <location>
        <begin position="8"/>
        <end position="18"/>
    </location>
</feature>
<feature type="compositionally biased region" description="Polar residues" evidence="3">
    <location>
        <begin position="361"/>
        <end position="378"/>
    </location>
</feature>
<feature type="compositionally biased region" description="Polar residues" evidence="3">
    <location>
        <begin position="209"/>
        <end position="223"/>
    </location>
</feature>
<feature type="compositionally biased region" description="Basic and acidic residues" evidence="3">
    <location>
        <begin position="157"/>
        <end position="167"/>
    </location>
</feature>
<reference evidence="5" key="1">
    <citation type="journal article" date="2023" name="Mol. Phylogenet. Evol.">
        <title>Genome-scale phylogeny and comparative genomics of the fungal order Sordariales.</title>
        <authorList>
            <person name="Hensen N."/>
            <person name="Bonometti L."/>
            <person name="Westerberg I."/>
            <person name="Brannstrom I.O."/>
            <person name="Guillou S."/>
            <person name="Cros-Aarteil S."/>
            <person name="Calhoun S."/>
            <person name="Haridas S."/>
            <person name="Kuo A."/>
            <person name="Mondo S."/>
            <person name="Pangilinan J."/>
            <person name="Riley R."/>
            <person name="LaButti K."/>
            <person name="Andreopoulos B."/>
            <person name="Lipzen A."/>
            <person name="Chen C."/>
            <person name="Yan M."/>
            <person name="Daum C."/>
            <person name="Ng V."/>
            <person name="Clum A."/>
            <person name="Steindorff A."/>
            <person name="Ohm R.A."/>
            <person name="Martin F."/>
            <person name="Silar P."/>
            <person name="Natvig D.O."/>
            <person name="Lalanne C."/>
            <person name="Gautier V."/>
            <person name="Ament-Velasquez S.L."/>
            <person name="Kruys A."/>
            <person name="Hutchinson M.I."/>
            <person name="Powell A.J."/>
            <person name="Barry K."/>
            <person name="Miller A.N."/>
            <person name="Grigoriev I.V."/>
            <person name="Debuchy R."/>
            <person name="Gladieux P."/>
            <person name="Hiltunen Thoren M."/>
            <person name="Johannesson H."/>
        </authorList>
    </citation>
    <scope>NUCLEOTIDE SEQUENCE</scope>
    <source>
        <strain evidence="5">PSN324</strain>
    </source>
</reference>
<dbReference type="PANTHER" id="PTHR22792:SF132">
    <property type="entry name" value="LA-RELATED PROTEIN 1"/>
    <property type="match status" value="1"/>
</dbReference>
<feature type="compositionally biased region" description="Basic and acidic residues" evidence="3">
    <location>
        <begin position="874"/>
        <end position="884"/>
    </location>
</feature>
<evidence type="ECO:0000256" key="2">
    <source>
        <dbReference type="PROSITE-ProRule" id="PRU00332"/>
    </source>
</evidence>
<feature type="compositionally biased region" description="Polar residues" evidence="3">
    <location>
        <begin position="120"/>
        <end position="129"/>
    </location>
</feature>
<feature type="compositionally biased region" description="Polar residues" evidence="3">
    <location>
        <begin position="462"/>
        <end position="473"/>
    </location>
</feature>
<reference evidence="5" key="2">
    <citation type="submission" date="2023-06" db="EMBL/GenBank/DDBJ databases">
        <authorList>
            <consortium name="Lawrence Berkeley National Laboratory"/>
            <person name="Mondo S.J."/>
            <person name="Hensen N."/>
            <person name="Bonometti L."/>
            <person name="Westerberg I."/>
            <person name="Brannstrom I.O."/>
            <person name="Guillou S."/>
            <person name="Cros-Aarteil S."/>
            <person name="Calhoun S."/>
            <person name="Haridas S."/>
            <person name="Kuo A."/>
            <person name="Pangilinan J."/>
            <person name="Riley R."/>
            <person name="Labutti K."/>
            <person name="Andreopoulos B."/>
            <person name="Lipzen A."/>
            <person name="Chen C."/>
            <person name="Yanf M."/>
            <person name="Daum C."/>
            <person name="Ng V."/>
            <person name="Clum A."/>
            <person name="Steindorff A."/>
            <person name="Ohm R."/>
            <person name="Martin F."/>
            <person name="Silar P."/>
            <person name="Natvig D."/>
            <person name="Lalanne C."/>
            <person name="Gautier V."/>
            <person name="Ament-Velasquez S.L."/>
            <person name="Kruys A."/>
            <person name="Hutchinson M.I."/>
            <person name="Powell A.J."/>
            <person name="Barry K."/>
            <person name="Miller A.N."/>
            <person name="Grigoriev I.V."/>
            <person name="Debuchy R."/>
            <person name="Gladieux P."/>
            <person name="Thoren M.H."/>
            <person name="Johannesson H."/>
        </authorList>
    </citation>
    <scope>NUCLEOTIDE SEQUENCE</scope>
    <source>
        <strain evidence="5">PSN324</strain>
    </source>
</reference>
<dbReference type="Pfam" id="PF05383">
    <property type="entry name" value="La"/>
    <property type="match status" value="1"/>
</dbReference>
<comment type="caution">
    <text evidence="5">The sequence shown here is derived from an EMBL/GenBank/DDBJ whole genome shotgun (WGS) entry which is preliminary data.</text>
</comment>
<keyword evidence="1 2" id="KW-0694">RNA-binding</keyword>
<feature type="compositionally biased region" description="Polar residues" evidence="3">
    <location>
        <begin position="531"/>
        <end position="561"/>
    </location>
</feature>
<feature type="region of interest" description="Disordered" evidence="3">
    <location>
        <begin position="858"/>
        <end position="892"/>
    </location>
</feature>
<dbReference type="EMBL" id="MU865100">
    <property type="protein sequence ID" value="KAK4457720.1"/>
    <property type="molecule type" value="Genomic_DNA"/>
</dbReference>
<dbReference type="AlphaFoldDB" id="A0AAV9HAS6"/>
<keyword evidence="6" id="KW-1185">Reference proteome</keyword>
<feature type="region of interest" description="Disordered" evidence="3">
    <location>
        <begin position="1"/>
        <end position="590"/>
    </location>
</feature>
<feature type="domain" description="HTH La-type RNA-binding" evidence="4">
    <location>
        <begin position="618"/>
        <end position="708"/>
    </location>
</feature>
<dbReference type="SUPFAM" id="SSF46785">
    <property type="entry name" value="Winged helix' DNA-binding domain"/>
    <property type="match status" value="1"/>
</dbReference>
<dbReference type="SMART" id="SM00715">
    <property type="entry name" value="LA"/>
    <property type="match status" value="1"/>
</dbReference>
<evidence type="ECO:0000313" key="6">
    <source>
        <dbReference type="Proteomes" id="UP001321749"/>
    </source>
</evidence>
<sequence length="974" mass="104885">MSTITSYAQAARGQAAGQPSPQLTSSSAPSITGSQTKDDVSNTNSSVTAPSITSNVTEARDAELGLQSEAVNGLSKLDNENHEQADSASLSAVAQGDKPAQDRETKIRSSQRQAAEKGSRSASRTSRANDGTEGKKGRKGKKRAEKDSQNEQPQDENVEKEKEKEPVKPVVLTEAAIPVVNPWTKRAEVLQSKTKVASPPASSPDAVQGNKSQEPSEASNVQPLANGINGDKSTPKKSVEAPRAADAAPRRVGPRGARANDKEEKNSASLPSVADSASWPDPKSAALKEQQQSTRKPQGKTETTDKDVQEEVGSTRKKTWEKLEINHSVVFETQLPTPRGSKPRGGARGGRESGSMRGNLNGLSAATSPTTVPSNEKTGPSAGPSGPKTAAARPRDTTLPTRPATQTQAPAPSKRASVDNTPREQRKPSVSGVQDQSREVTSENPAPSRKGAFTKDIRTENGPLSSEGAQSFSRAGHQERTNGVHGHVNGHGFQGREARAERGRGSYRGRGGHNGASGAHAGPSQFAGNGYNASQGTFQGRQNASAQSPPPFNNQFSQSYGHSARGRGKWAGQHGRNSNGNPSGFAPRAAPLTSDYPVAAAMYAPFVAAQQQQQQQQQQDYWTLINVVKNQVEYYFSLDNLVKDTYLRKFMDGSGFVPLSVISNFKRINSLSLTDPEILRTGCMLSDAVEMVRGEDQIERVRSLKVVDLAKLLLPEHLRVEEARNNGPASFEVLKLSMMYPAVPYGTYYDEQAYNSQTGFVNGGYFSSAVNGGPVNGHQYGHESQLSAVVPEFSPSEAPATLESMTNLSDSQVDRLILILDSDEAAGVVGFLSADSEQETKSINEEVSAESVVWFDANKSGPPASNNGRQSYSEVRKAALDQRQKAQSSETPKDMQRLYQFWSQMLPNKFNAKMYEEFRSLALEDARREVPNSGGLTSLRNFYATLLLGDAARPWTSIPLVLRQHSEEASQIQI</sequence>
<feature type="compositionally biased region" description="Basic and acidic residues" evidence="3">
    <location>
        <begin position="494"/>
        <end position="504"/>
    </location>
</feature>
<evidence type="ECO:0000256" key="1">
    <source>
        <dbReference type="ARBA" id="ARBA00022884"/>
    </source>
</evidence>
<dbReference type="GO" id="GO:0048255">
    <property type="term" value="P:mRNA stabilization"/>
    <property type="evidence" value="ECO:0007669"/>
    <property type="project" value="InterPro"/>
</dbReference>
<evidence type="ECO:0000256" key="3">
    <source>
        <dbReference type="SAM" id="MobiDB-lite"/>
    </source>
</evidence>
<dbReference type="Gene3D" id="1.10.10.10">
    <property type="entry name" value="Winged helix-like DNA-binding domain superfamily/Winged helix DNA-binding domain"/>
    <property type="match status" value="1"/>
</dbReference>